<keyword evidence="3" id="KW-0949">S-adenosyl-L-methionine</keyword>
<evidence type="ECO:0000313" key="5">
    <source>
        <dbReference type="EMBL" id="KAK9097335.1"/>
    </source>
</evidence>
<dbReference type="InterPro" id="IPR029063">
    <property type="entry name" value="SAM-dependent_MTases_sf"/>
</dbReference>
<dbReference type="Gene3D" id="3.40.50.150">
    <property type="entry name" value="Vaccinia Virus protein VP39"/>
    <property type="match status" value="1"/>
</dbReference>
<keyword evidence="1" id="KW-0489">Methyltransferase</keyword>
<evidence type="ECO:0000256" key="2">
    <source>
        <dbReference type="ARBA" id="ARBA00022679"/>
    </source>
</evidence>
<dbReference type="PANTHER" id="PTHR11746">
    <property type="entry name" value="O-METHYLTRANSFERASE"/>
    <property type="match status" value="1"/>
</dbReference>
<evidence type="ECO:0000256" key="3">
    <source>
        <dbReference type="ARBA" id="ARBA00022691"/>
    </source>
</evidence>
<feature type="domain" description="O-methyltransferase C-terminal" evidence="4">
    <location>
        <begin position="68"/>
        <end position="260"/>
    </location>
</feature>
<dbReference type="InterPro" id="IPR016461">
    <property type="entry name" value="COMT-like"/>
</dbReference>
<protein>
    <recommendedName>
        <fullName evidence="4">O-methyltransferase C-terminal domain-containing protein</fullName>
    </recommendedName>
</protein>
<dbReference type="InterPro" id="IPR001077">
    <property type="entry name" value="COMT_C"/>
</dbReference>
<dbReference type="Pfam" id="PF00891">
    <property type="entry name" value="Methyltransf_2"/>
    <property type="match status" value="1"/>
</dbReference>
<evidence type="ECO:0000259" key="4">
    <source>
        <dbReference type="Pfam" id="PF00891"/>
    </source>
</evidence>
<gene>
    <name evidence="5" type="ORF">Sjap_022832</name>
</gene>
<dbReference type="EMBL" id="JBBNAE010000009">
    <property type="protein sequence ID" value="KAK9097335.1"/>
    <property type="molecule type" value="Genomic_DNA"/>
</dbReference>
<sequence length="279" mass="31482">MERARGAAIRINVNTNVNRDTTDTQLSRDDLRRSATSSWKRDTRNILAKDPRKRRLYLDEVVLQPNFSAMEKVYGAQSYERLANDKTESELFNKATSDHTTIVMRRILDEYKRFENVKAVVDVGGGIGTKIGMIVSKYPTIRGINFDLPHVVETALSYPGVEHVGGDMFASIPKGDANFTKWVFNNWSDEECLTLLKNCYGALPDGGKVIVVEKILPAIPEANNATRTTYAFDLNLMIITPKSRERTKEEFEVLAKSSGFIGISLICNACNYWVIEFLK</sequence>
<dbReference type="SUPFAM" id="SSF53335">
    <property type="entry name" value="S-adenosyl-L-methionine-dependent methyltransferases"/>
    <property type="match status" value="1"/>
</dbReference>
<dbReference type="AlphaFoldDB" id="A0AAP0HVA8"/>
<organism evidence="5 6">
    <name type="scientific">Stephania japonica</name>
    <dbReference type="NCBI Taxonomy" id="461633"/>
    <lineage>
        <taxon>Eukaryota</taxon>
        <taxon>Viridiplantae</taxon>
        <taxon>Streptophyta</taxon>
        <taxon>Embryophyta</taxon>
        <taxon>Tracheophyta</taxon>
        <taxon>Spermatophyta</taxon>
        <taxon>Magnoliopsida</taxon>
        <taxon>Ranunculales</taxon>
        <taxon>Menispermaceae</taxon>
        <taxon>Menispermoideae</taxon>
        <taxon>Cissampelideae</taxon>
        <taxon>Stephania</taxon>
    </lineage>
</organism>
<reference evidence="5 6" key="1">
    <citation type="submission" date="2024-01" db="EMBL/GenBank/DDBJ databases">
        <title>Genome assemblies of Stephania.</title>
        <authorList>
            <person name="Yang L."/>
        </authorList>
    </citation>
    <scope>NUCLEOTIDE SEQUENCE [LARGE SCALE GENOMIC DNA]</scope>
    <source>
        <strain evidence="5">QJT</strain>
        <tissue evidence="5">Leaf</tissue>
    </source>
</reference>
<dbReference type="Gene3D" id="1.10.10.10">
    <property type="entry name" value="Winged helix-like DNA-binding domain superfamily/Winged helix DNA-binding domain"/>
    <property type="match status" value="1"/>
</dbReference>
<keyword evidence="6" id="KW-1185">Reference proteome</keyword>
<dbReference type="Proteomes" id="UP001417504">
    <property type="component" value="Unassembled WGS sequence"/>
</dbReference>
<evidence type="ECO:0000256" key="1">
    <source>
        <dbReference type="ARBA" id="ARBA00022603"/>
    </source>
</evidence>
<comment type="caution">
    <text evidence="5">The sequence shown here is derived from an EMBL/GenBank/DDBJ whole genome shotgun (WGS) entry which is preliminary data.</text>
</comment>
<evidence type="ECO:0000313" key="6">
    <source>
        <dbReference type="Proteomes" id="UP001417504"/>
    </source>
</evidence>
<accession>A0AAP0HVA8</accession>
<keyword evidence="2" id="KW-0808">Transferase</keyword>
<dbReference type="PROSITE" id="PS51683">
    <property type="entry name" value="SAM_OMT_II"/>
    <property type="match status" value="1"/>
</dbReference>
<name>A0AAP0HVA8_9MAGN</name>
<dbReference type="InterPro" id="IPR036388">
    <property type="entry name" value="WH-like_DNA-bd_sf"/>
</dbReference>
<dbReference type="GO" id="GO:0032259">
    <property type="term" value="P:methylation"/>
    <property type="evidence" value="ECO:0007669"/>
    <property type="project" value="UniProtKB-KW"/>
</dbReference>
<dbReference type="GO" id="GO:0008171">
    <property type="term" value="F:O-methyltransferase activity"/>
    <property type="evidence" value="ECO:0007669"/>
    <property type="project" value="InterPro"/>
</dbReference>
<proteinExistence type="predicted"/>